<dbReference type="InterPro" id="IPR002213">
    <property type="entry name" value="UDP_glucos_trans"/>
</dbReference>
<keyword evidence="2" id="KW-0328">Glycosyltransferase</keyword>
<name>A0A8J5FWJ8_ZINOF</name>
<dbReference type="FunFam" id="3.40.50.2000:FF:000088">
    <property type="entry name" value="Glycosyltransferase"/>
    <property type="match status" value="1"/>
</dbReference>
<dbReference type="GO" id="GO:0035251">
    <property type="term" value="F:UDP-glucosyltransferase activity"/>
    <property type="evidence" value="ECO:0007669"/>
    <property type="project" value="InterPro"/>
</dbReference>
<keyword evidence="4" id="KW-1133">Transmembrane helix</keyword>
<evidence type="ECO:0000256" key="2">
    <source>
        <dbReference type="ARBA" id="ARBA00022676"/>
    </source>
</evidence>
<keyword evidence="3" id="KW-0808">Transferase</keyword>
<sequence>MADHGNGASLHIAVFPWLAFGHMLPFLRLSKSLAKRRHRVSFLSTPRNIARLPKLPPEVAPFIDFVPLPLPPVDNLPLDAESTNDLLPDQVQYLKKALDGLQSHFACFLRSTKPDWVIIDFCQHWAPAIAAELNVPCAYFSVFRASNLFFFCDKITGSTSSHTPEEFTKLPESVPFPTTVAFRLHEAKGVIWLCRDNASGISDAQRLISVLKSSNLVAFRSCIEHESTWLSLFATRFGVGDVVPVGLLPTQTDELASHAEAQSSSSTTILRWLSEQLPRSVVYVAIGSEATLSAEQERELANGLELSAVPFLWAARKPSGSGARGGSARIHRHGLVIEGWVPQLDILRHNSVGGFLTHCGYSSVIESFQFGLPLVMLPLIMDTGLIARWCTEMKVGEEVARNEADGWFTGEDVAVAIRKVMVEEEGKEFRSNAEKLGEVFADTKLHESYVDAFIQRLRSKGG</sequence>
<proteinExistence type="inferred from homology"/>
<evidence type="ECO:0008006" key="7">
    <source>
        <dbReference type="Google" id="ProtNLM"/>
    </source>
</evidence>
<dbReference type="EMBL" id="JACMSC010000013">
    <property type="protein sequence ID" value="KAG6493447.1"/>
    <property type="molecule type" value="Genomic_DNA"/>
</dbReference>
<accession>A0A8J5FWJ8</accession>
<dbReference type="PANTHER" id="PTHR48049">
    <property type="entry name" value="GLYCOSYLTRANSFERASE"/>
    <property type="match status" value="1"/>
</dbReference>
<protein>
    <recommendedName>
        <fullName evidence="7">Glycosyltransferase</fullName>
    </recommendedName>
</protein>
<keyword evidence="6" id="KW-1185">Reference proteome</keyword>
<dbReference type="OrthoDB" id="5835829at2759"/>
<evidence type="ECO:0000256" key="4">
    <source>
        <dbReference type="SAM" id="Phobius"/>
    </source>
</evidence>
<dbReference type="PANTHER" id="PTHR48049:SF60">
    <property type="entry name" value="UDP-GLYCOSYLTRANSFERASE 91B1"/>
    <property type="match status" value="1"/>
</dbReference>
<organism evidence="5 6">
    <name type="scientific">Zingiber officinale</name>
    <name type="common">Ginger</name>
    <name type="synonym">Amomum zingiber</name>
    <dbReference type="NCBI Taxonomy" id="94328"/>
    <lineage>
        <taxon>Eukaryota</taxon>
        <taxon>Viridiplantae</taxon>
        <taxon>Streptophyta</taxon>
        <taxon>Embryophyta</taxon>
        <taxon>Tracheophyta</taxon>
        <taxon>Spermatophyta</taxon>
        <taxon>Magnoliopsida</taxon>
        <taxon>Liliopsida</taxon>
        <taxon>Zingiberales</taxon>
        <taxon>Zingiberaceae</taxon>
        <taxon>Zingiber</taxon>
    </lineage>
</organism>
<dbReference type="AlphaFoldDB" id="A0A8J5FWJ8"/>
<evidence type="ECO:0000256" key="1">
    <source>
        <dbReference type="ARBA" id="ARBA00009995"/>
    </source>
</evidence>
<feature type="transmembrane region" description="Helical" evidence="4">
    <location>
        <begin position="12"/>
        <end position="29"/>
    </location>
</feature>
<comment type="caution">
    <text evidence="5">The sequence shown here is derived from an EMBL/GenBank/DDBJ whole genome shotgun (WGS) entry which is preliminary data.</text>
</comment>
<dbReference type="FunFam" id="3.40.50.2000:FF:000037">
    <property type="entry name" value="Glycosyltransferase"/>
    <property type="match status" value="1"/>
</dbReference>
<keyword evidence="4" id="KW-0472">Membrane</keyword>
<reference evidence="5 6" key="1">
    <citation type="submission" date="2020-08" db="EMBL/GenBank/DDBJ databases">
        <title>Plant Genome Project.</title>
        <authorList>
            <person name="Zhang R.-G."/>
        </authorList>
    </citation>
    <scope>NUCLEOTIDE SEQUENCE [LARGE SCALE GENOMIC DNA]</scope>
    <source>
        <tissue evidence="5">Rhizome</tissue>
    </source>
</reference>
<dbReference type="CDD" id="cd03784">
    <property type="entry name" value="GT1_Gtf-like"/>
    <property type="match status" value="1"/>
</dbReference>
<keyword evidence="4" id="KW-0812">Transmembrane</keyword>
<dbReference type="Proteomes" id="UP000734854">
    <property type="component" value="Unassembled WGS sequence"/>
</dbReference>
<gene>
    <name evidence="5" type="ORF">ZIOFF_048433</name>
</gene>
<evidence type="ECO:0000313" key="6">
    <source>
        <dbReference type="Proteomes" id="UP000734854"/>
    </source>
</evidence>
<evidence type="ECO:0000313" key="5">
    <source>
        <dbReference type="EMBL" id="KAG6493447.1"/>
    </source>
</evidence>
<dbReference type="InterPro" id="IPR050481">
    <property type="entry name" value="UDP-glycosyltransf_plant"/>
</dbReference>
<dbReference type="Pfam" id="PF00201">
    <property type="entry name" value="UDPGT"/>
    <property type="match status" value="1"/>
</dbReference>
<comment type="similarity">
    <text evidence="1">Belongs to the UDP-glycosyltransferase family.</text>
</comment>
<evidence type="ECO:0000256" key="3">
    <source>
        <dbReference type="ARBA" id="ARBA00022679"/>
    </source>
</evidence>